<feature type="binding site" evidence="1">
    <location>
        <begin position="220"/>
        <end position="227"/>
    </location>
    <ligand>
        <name>ATP</name>
        <dbReference type="ChEBI" id="CHEBI:30616"/>
    </ligand>
</feature>
<name>A0A9X5GTQ0_9FIRM</name>
<keyword evidence="1" id="KW-0067">ATP-binding</keyword>
<dbReference type="Pfam" id="PF01580">
    <property type="entry name" value="FtsK_SpoIIIE"/>
    <property type="match status" value="1"/>
</dbReference>
<dbReference type="GO" id="GO:0003677">
    <property type="term" value="F:DNA binding"/>
    <property type="evidence" value="ECO:0007669"/>
    <property type="project" value="InterPro"/>
</dbReference>
<dbReference type="RefSeq" id="WP_160561056.1">
    <property type="nucleotide sequence ID" value="NZ_QZDT01000028.1"/>
</dbReference>
<sequence length="461" mass="50941">MKGGYGIIKHYRKGGRYISPAACVLAAGGLFLFCTIFFKLLVYFNQPDVFGLNPLIGKFSDISMVTAAVLFVASYPQYVTGGEGKYIERFVRRRLFDPRYGNPLGFREGELLPPVKCRKINRTTFELSIKAVSCTVENLLKIAPVISSSISGKYKQYAAVSSEADEAFNSVTYRIEDVMIDKSLTVDSVEGLKSPDKTKIPIDTETFIDLKTSGSILVAGKTRSGKTTGIIAILLAVLQFWRDRHGSNVIIIDPKQAELSRIPHAVTVNSNGGAEPIMEKMKEFEATMKTRQEVLNRLSEETGNAVKWWDADMNPSFLFIDEYVALKSLFPKPAKGDGGYNLTSFEGSLKRIITMGASAGCFVIISIAEASVEEGGLPSMLKSAMTTKILFKPTVEEARLIWNSERLKALNVGRTYGAGDCWFSSTDGVHDTPGCLHFPNMEFEVYAELGRLMTEYYAPDE</sequence>
<dbReference type="OrthoDB" id="9807790at2"/>
<evidence type="ECO:0000256" key="2">
    <source>
        <dbReference type="SAM" id="Phobius"/>
    </source>
</evidence>
<gene>
    <name evidence="4" type="ORF">D5281_15820</name>
</gene>
<dbReference type="GO" id="GO:0005524">
    <property type="term" value="F:ATP binding"/>
    <property type="evidence" value="ECO:0007669"/>
    <property type="project" value="UniProtKB-UniRule"/>
</dbReference>
<dbReference type="Proteomes" id="UP001154420">
    <property type="component" value="Unassembled WGS sequence"/>
</dbReference>
<evidence type="ECO:0000313" key="5">
    <source>
        <dbReference type="Proteomes" id="UP001154420"/>
    </source>
</evidence>
<keyword evidence="2" id="KW-0812">Transmembrane</keyword>
<dbReference type="EMBL" id="QZDT01000028">
    <property type="protein sequence ID" value="NBJ94015.1"/>
    <property type="molecule type" value="Genomic_DNA"/>
</dbReference>
<keyword evidence="2" id="KW-0472">Membrane</keyword>
<accession>A0A9X5GTQ0</accession>
<keyword evidence="5" id="KW-1185">Reference proteome</keyword>
<dbReference type="AlphaFoldDB" id="A0A9X5GTQ0"/>
<organism evidence="4 5">
    <name type="scientific">Parablautia muri</name>
    <dbReference type="NCBI Taxonomy" id="2320879"/>
    <lineage>
        <taxon>Bacteria</taxon>
        <taxon>Bacillati</taxon>
        <taxon>Bacillota</taxon>
        <taxon>Clostridia</taxon>
        <taxon>Lachnospirales</taxon>
        <taxon>Lachnospiraceae</taxon>
        <taxon>Parablautia</taxon>
    </lineage>
</organism>
<evidence type="ECO:0000313" key="4">
    <source>
        <dbReference type="EMBL" id="NBJ94015.1"/>
    </source>
</evidence>
<comment type="caution">
    <text evidence="4">The sequence shown here is derived from an EMBL/GenBank/DDBJ whole genome shotgun (WGS) entry which is preliminary data.</text>
</comment>
<keyword evidence="2" id="KW-1133">Transmembrane helix</keyword>
<evidence type="ECO:0000259" key="3">
    <source>
        <dbReference type="PROSITE" id="PS50901"/>
    </source>
</evidence>
<reference evidence="4" key="1">
    <citation type="submission" date="2018-09" db="EMBL/GenBank/DDBJ databases">
        <title>Murine metabolic-syndrome-specific gut microbial biobank.</title>
        <authorList>
            <person name="Liu C."/>
        </authorList>
    </citation>
    <scope>NUCLEOTIDE SEQUENCE</scope>
    <source>
        <strain evidence="4">D42-62</strain>
    </source>
</reference>
<dbReference type="SUPFAM" id="SSF52540">
    <property type="entry name" value="P-loop containing nucleoside triphosphate hydrolases"/>
    <property type="match status" value="1"/>
</dbReference>
<keyword evidence="1" id="KW-0547">Nucleotide-binding</keyword>
<dbReference type="InterPro" id="IPR002543">
    <property type="entry name" value="FtsK_dom"/>
</dbReference>
<evidence type="ECO:0000256" key="1">
    <source>
        <dbReference type="PROSITE-ProRule" id="PRU00289"/>
    </source>
</evidence>
<feature type="domain" description="FtsK" evidence="3">
    <location>
        <begin position="203"/>
        <end position="400"/>
    </location>
</feature>
<dbReference type="InterPro" id="IPR027417">
    <property type="entry name" value="P-loop_NTPase"/>
</dbReference>
<protein>
    <recommendedName>
        <fullName evidence="3">FtsK domain-containing protein</fullName>
    </recommendedName>
</protein>
<proteinExistence type="predicted"/>
<feature type="transmembrane region" description="Helical" evidence="2">
    <location>
        <begin position="21"/>
        <end position="42"/>
    </location>
</feature>
<dbReference type="Gene3D" id="3.40.50.300">
    <property type="entry name" value="P-loop containing nucleotide triphosphate hydrolases"/>
    <property type="match status" value="1"/>
</dbReference>
<dbReference type="PROSITE" id="PS50901">
    <property type="entry name" value="FTSK"/>
    <property type="match status" value="1"/>
</dbReference>